<evidence type="ECO:0000313" key="3">
    <source>
        <dbReference type="EMBL" id="AEU38567.1"/>
    </source>
</evidence>
<dbReference type="OrthoDB" id="9873550at2"/>
<accession>G8NSJ1</accession>
<proteinExistence type="predicted"/>
<dbReference type="HOGENOM" id="CLU_2665957_0_0_0"/>
<dbReference type="RefSeq" id="WP_014267438.1">
    <property type="nucleotide sequence ID" value="NC_016631.1"/>
</dbReference>
<sequence length="75" mass="8789">MPQQSEHRAEPPRIPASTRTLDRAEQERKAYFREREQLEHRSLVRGLLWLAVLVLVVSMARAGLGRVFVPGWWRP</sequence>
<gene>
    <name evidence="3" type="ordered locus">AciX8_4292</name>
</gene>
<dbReference type="KEGG" id="gma:AciX8_4292"/>
<evidence type="ECO:0000256" key="1">
    <source>
        <dbReference type="SAM" id="MobiDB-lite"/>
    </source>
</evidence>
<evidence type="ECO:0000256" key="2">
    <source>
        <dbReference type="SAM" id="Phobius"/>
    </source>
</evidence>
<organism evidence="3 4">
    <name type="scientific">Granulicella mallensis (strain ATCC BAA-1857 / DSM 23137 / MP5ACTX8)</name>
    <dbReference type="NCBI Taxonomy" id="682795"/>
    <lineage>
        <taxon>Bacteria</taxon>
        <taxon>Pseudomonadati</taxon>
        <taxon>Acidobacteriota</taxon>
        <taxon>Terriglobia</taxon>
        <taxon>Terriglobales</taxon>
        <taxon>Acidobacteriaceae</taxon>
        <taxon>Granulicella</taxon>
    </lineage>
</organism>
<protein>
    <submittedName>
        <fullName evidence="3">Uncharacterized protein</fullName>
    </submittedName>
</protein>
<keyword evidence="2" id="KW-0472">Membrane</keyword>
<reference evidence="3 4" key="1">
    <citation type="submission" date="2011-11" db="EMBL/GenBank/DDBJ databases">
        <title>Complete sequence of Granulicella mallensis MP5ACTX8.</title>
        <authorList>
            <consortium name="US DOE Joint Genome Institute"/>
            <person name="Lucas S."/>
            <person name="Copeland A."/>
            <person name="Lapidus A."/>
            <person name="Cheng J.-F."/>
            <person name="Goodwin L."/>
            <person name="Pitluck S."/>
            <person name="Peters L."/>
            <person name="Lu M."/>
            <person name="Detter J.C."/>
            <person name="Han C."/>
            <person name="Tapia R."/>
            <person name="Land M."/>
            <person name="Hauser L."/>
            <person name="Kyrpides N."/>
            <person name="Ivanova N."/>
            <person name="Mikhailova N."/>
            <person name="Pagani I."/>
            <person name="Rawat S."/>
            <person name="Mannisto M."/>
            <person name="Haggblom M."/>
            <person name="Woyke T."/>
        </authorList>
    </citation>
    <scope>NUCLEOTIDE SEQUENCE [LARGE SCALE GENOMIC DNA]</scope>
    <source>
        <strain evidence="4">ATCC BAA-1857 / DSM 23137 / MP5ACTX8</strain>
    </source>
</reference>
<dbReference type="AlphaFoldDB" id="G8NSJ1"/>
<dbReference type="EMBL" id="CP003130">
    <property type="protein sequence ID" value="AEU38567.1"/>
    <property type="molecule type" value="Genomic_DNA"/>
</dbReference>
<keyword evidence="4" id="KW-1185">Reference proteome</keyword>
<evidence type="ECO:0000313" key="4">
    <source>
        <dbReference type="Proteomes" id="UP000007113"/>
    </source>
</evidence>
<keyword evidence="2" id="KW-1133">Transmembrane helix</keyword>
<feature type="region of interest" description="Disordered" evidence="1">
    <location>
        <begin position="1"/>
        <end position="22"/>
    </location>
</feature>
<keyword evidence="2" id="KW-0812">Transmembrane</keyword>
<dbReference type="STRING" id="682795.AciX8_4292"/>
<feature type="compositionally biased region" description="Basic and acidic residues" evidence="1">
    <location>
        <begin position="1"/>
        <end position="11"/>
    </location>
</feature>
<dbReference type="Proteomes" id="UP000007113">
    <property type="component" value="Chromosome"/>
</dbReference>
<feature type="transmembrane region" description="Helical" evidence="2">
    <location>
        <begin position="47"/>
        <end position="69"/>
    </location>
</feature>
<name>G8NSJ1_GRAMM</name>